<keyword evidence="5" id="KW-1185">Reference proteome</keyword>
<comment type="caution">
    <text evidence="4">The sequence shown here is derived from an EMBL/GenBank/DDBJ whole genome shotgun (WGS) entry which is preliminary data.</text>
</comment>
<dbReference type="Proteomes" id="UP001295423">
    <property type="component" value="Unassembled WGS sequence"/>
</dbReference>
<evidence type="ECO:0000313" key="5">
    <source>
        <dbReference type="Proteomes" id="UP001295423"/>
    </source>
</evidence>
<keyword evidence="2" id="KW-1133">Transmembrane helix</keyword>
<dbReference type="EMBL" id="CAKOGP040002313">
    <property type="protein sequence ID" value="CAJ1967041.1"/>
    <property type="molecule type" value="Genomic_DNA"/>
</dbReference>
<feature type="compositionally biased region" description="Acidic residues" evidence="1">
    <location>
        <begin position="305"/>
        <end position="323"/>
    </location>
</feature>
<protein>
    <submittedName>
        <fullName evidence="4">Uncharacterized protein</fullName>
    </submittedName>
</protein>
<dbReference type="AlphaFoldDB" id="A0AAD2GAT3"/>
<keyword evidence="2" id="KW-0472">Membrane</keyword>
<gene>
    <name evidence="4" type="ORF">CYCCA115_LOCUS22583</name>
</gene>
<organism evidence="4 5">
    <name type="scientific">Cylindrotheca closterium</name>
    <dbReference type="NCBI Taxonomy" id="2856"/>
    <lineage>
        <taxon>Eukaryota</taxon>
        <taxon>Sar</taxon>
        <taxon>Stramenopiles</taxon>
        <taxon>Ochrophyta</taxon>
        <taxon>Bacillariophyta</taxon>
        <taxon>Bacillariophyceae</taxon>
        <taxon>Bacillariophycidae</taxon>
        <taxon>Bacillariales</taxon>
        <taxon>Bacillariaceae</taxon>
        <taxon>Cylindrotheca</taxon>
    </lineage>
</organism>
<keyword evidence="2" id="KW-0812">Transmembrane</keyword>
<feature type="region of interest" description="Disordered" evidence="1">
    <location>
        <begin position="298"/>
        <end position="323"/>
    </location>
</feature>
<name>A0AAD2GAT3_9STRA</name>
<evidence type="ECO:0000256" key="3">
    <source>
        <dbReference type="SAM" id="SignalP"/>
    </source>
</evidence>
<feature type="chain" id="PRO_5041967652" evidence="3">
    <location>
        <begin position="23"/>
        <end position="335"/>
    </location>
</feature>
<proteinExistence type="predicted"/>
<keyword evidence="3" id="KW-0732">Signal</keyword>
<accession>A0AAD2GAT3</accession>
<evidence type="ECO:0000256" key="2">
    <source>
        <dbReference type="SAM" id="Phobius"/>
    </source>
</evidence>
<feature type="signal peptide" evidence="3">
    <location>
        <begin position="1"/>
        <end position="22"/>
    </location>
</feature>
<reference evidence="4" key="1">
    <citation type="submission" date="2023-08" db="EMBL/GenBank/DDBJ databases">
        <authorList>
            <person name="Audoor S."/>
            <person name="Bilcke G."/>
        </authorList>
    </citation>
    <scope>NUCLEOTIDE SEQUENCE</scope>
</reference>
<feature type="transmembrane region" description="Helical" evidence="2">
    <location>
        <begin position="89"/>
        <end position="106"/>
    </location>
</feature>
<evidence type="ECO:0000256" key="1">
    <source>
        <dbReference type="SAM" id="MobiDB-lite"/>
    </source>
</evidence>
<evidence type="ECO:0000313" key="4">
    <source>
        <dbReference type="EMBL" id="CAJ1967041.1"/>
    </source>
</evidence>
<sequence>MQSTSILLKLLALETFVESGLSFQLPSPFVMKNNRQTTDVNIVHNIALNMALVPLPVDELEDYLVIGPPSGSQYATYWGRTKRERYNRFLEASIVTFLGVFFSYFLSFVLGGFVATLFGATFAFWGVLSPELKARQRNWEFLGGRALVDPWIVRGRDEEKQGLYGSLFIGKVDDVCVVYSTSSLEEYELDDFQDYTMESDELEQFSGTPYLIRVKMSDGEGRELQTHARMSEDYLDIQTGMPVLSILLSTSQKFTSLAALTDFMIPDAEAWVGDYPYLNRPEIEARLAEDDELWDLLQAQGSDISDSEDDTDKDDFIGEEDAADRDFVPVRRRRS</sequence>